<feature type="compositionally biased region" description="Polar residues" evidence="1">
    <location>
        <begin position="291"/>
        <end position="301"/>
    </location>
</feature>
<feature type="compositionally biased region" description="Low complexity" evidence="1">
    <location>
        <begin position="255"/>
        <end position="264"/>
    </location>
</feature>
<accession>A0ABD3PX49</accession>
<feature type="region of interest" description="Disordered" evidence="1">
    <location>
        <begin position="276"/>
        <end position="312"/>
    </location>
</feature>
<organism evidence="3 4">
    <name type="scientific">Cyclotella atomus</name>
    <dbReference type="NCBI Taxonomy" id="382360"/>
    <lineage>
        <taxon>Eukaryota</taxon>
        <taxon>Sar</taxon>
        <taxon>Stramenopiles</taxon>
        <taxon>Ochrophyta</taxon>
        <taxon>Bacillariophyta</taxon>
        <taxon>Coscinodiscophyceae</taxon>
        <taxon>Thalassiosirophycidae</taxon>
        <taxon>Stephanodiscales</taxon>
        <taxon>Stephanodiscaceae</taxon>
        <taxon>Cyclotella</taxon>
    </lineage>
</organism>
<feature type="compositionally biased region" description="Polar residues" evidence="1">
    <location>
        <begin position="234"/>
        <end position="253"/>
    </location>
</feature>
<evidence type="ECO:0000313" key="3">
    <source>
        <dbReference type="EMBL" id="KAL3792367.1"/>
    </source>
</evidence>
<reference evidence="3 4" key="1">
    <citation type="submission" date="2024-10" db="EMBL/GenBank/DDBJ databases">
        <title>Updated reference genomes for cyclostephanoid diatoms.</title>
        <authorList>
            <person name="Roberts W.R."/>
            <person name="Alverson A.J."/>
        </authorList>
    </citation>
    <scope>NUCLEOTIDE SEQUENCE [LARGE SCALE GENOMIC DNA]</scope>
    <source>
        <strain evidence="3 4">AJA010-31</strain>
    </source>
</reference>
<evidence type="ECO:0000313" key="4">
    <source>
        <dbReference type="Proteomes" id="UP001530400"/>
    </source>
</evidence>
<sequence>MKSWQSRQAFLLLLAAASQNAEGKLRRLRKDLSDSSYDEWAMSSDAEEKTALQLDMSMSVANDDFWNVETASPTSEPSRKTTGTDDFDWATDEKELSLPELSLSKSLSMSIASVPSDDWDWAVDKTDSPTKSVTDAPTLSPMPNEVDWMWVSDAPTPNPTAKESELSLSLPELSLSASIPSSDNWTWATDAPTPNPTEHVQSTSPTDIILSMSMPELSLSTSISMPIGDDWTWIETNKTTPSPTASKESSASPTEAELSMSMPELSLSTSISMPAGDDWTWIETDEPTPSPTVSKESSASPTEAELSMSMQSSRQYQRNHLQVLPSRAFNVNARAFVEHQYVNACGDDWTWIETDEGQLPTRQYRRNHLQVPTKAELSMYQCQSFRWYQYFQCLPVTVDLDQRPTSDSQPDSIEDHLQVPPRLSFTMSNARAF</sequence>
<evidence type="ECO:0000256" key="1">
    <source>
        <dbReference type="SAM" id="MobiDB-lite"/>
    </source>
</evidence>
<feature type="chain" id="PRO_5044740931" evidence="2">
    <location>
        <begin position="24"/>
        <end position="433"/>
    </location>
</feature>
<keyword evidence="2" id="KW-0732">Signal</keyword>
<keyword evidence="4" id="KW-1185">Reference proteome</keyword>
<dbReference type="Proteomes" id="UP001530400">
    <property type="component" value="Unassembled WGS sequence"/>
</dbReference>
<protein>
    <submittedName>
        <fullName evidence="3">Uncharacterized protein</fullName>
    </submittedName>
</protein>
<gene>
    <name evidence="3" type="ORF">ACHAWO_000917</name>
</gene>
<evidence type="ECO:0000256" key="2">
    <source>
        <dbReference type="SAM" id="SignalP"/>
    </source>
</evidence>
<name>A0ABD3PX49_9STRA</name>
<feature type="region of interest" description="Disordered" evidence="1">
    <location>
        <begin position="65"/>
        <end position="90"/>
    </location>
</feature>
<comment type="caution">
    <text evidence="3">The sequence shown here is derived from an EMBL/GenBank/DDBJ whole genome shotgun (WGS) entry which is preliminary data.</text>
</comment>
<dbReference type="EMBL" id="JALLPJ020000431">
    <property type="protein sequence ID" value="KAL3792367.1"/>
    <property type="molecule type" value="Genomic_DNA"/>
</dbReference>
<feature type="signal peptide" evidence="2">
    <location>
        <begin position="1"/>
        <end position="23"/>
    </location>
</feature>
<proteinExistence type="predicted"/>
<dbReference type="AlphaFoldDB" id="A0ABD3PX49"/>
<feature type="region of interest" description="Disordered" evidence="1">
    <location>
        <begin position="234"/>
        <end position="264"/>
    </location>
</feature>